<evidence type="ECO:0000256" key="3">
    <source>
        <dbReference type="ARBA" id="ARBA00022801"/>
    </source>
</evidence>
<name>A0A5C0UE86_9PROT</name>
<evidence type="ECO:0000256" key="6">
    <source>
        <dbReference type="ARBA" id="ARBA00050038"/>
    </source>
</evidence>
<comment type="catalytic activity">
    <reaction evidence="7">
        <text>an N-acyl-L-alpha-aminoacyl-tRNA + H2O = an N-acyl-L-amino acid + a tRNA + H(+)</text>
        <dbReference type="Rhea" id="RHEA:54448"/>
        <dbReference type="Rhea" id="RHEA-COMP:10123"/>
        <dbReference type="Rhea" id="RHEA-COMP:13883"/>
        <dbReference type="ChEBI" id="CHEBI:15377"/>
        <dbReference type="ChEBI" id="CHEBI:15378"/>
        <dbReference type="ChEBI" id="CHEBI:59874"/>
        <dbReference type="ChEBI" id="CHEBI:78442"/>
        <dbReference type="ChEBI" id="CHEBI:138191"/>
        <dbReference type="EC" id="3.1.1.29"/>
    </reaction>
</comment>
<dbReference type="InterPro" id="IPR036416">
    <property type="entry name" value="Pept_tRNA_hydro_sf"/>
</dbReference>
<evidence type="ECO:0000256" key="5">
    <source>
        <dbReference type="ARBA" id="ARBA00038063"/>
    </source>
</evidence>
<dbReference type="OrthoDB" id="9800507at2"/>
<accession>A0A5C0UE86</accession>
<dbReference type="PANTHER" id="PTHR17224:SF1">
    <property type="entry name" value="PEPTIDYL-TRNA HYDROLASE"/>
    <property type="match status" value="1"/>
</dbReference>
<gene>
    <name evidence="9" type="ORF">FZC34_00190</name>
</gene>
<evidence type="ECO:0000256" key="7">
    <source>
        <dbReference type="RuleBase" id="RU000673"/>
    </source>
</evidence>
<comment type="similarity">
    <text evidence="5 8">Belongs to the PTH family.</text>
</comment>
<evidence type="ECO:0000313" key="10">
    <source>
        <dbReference type="Proteomes" id="UP000325004"/>
    </source>
</evidence>
<evidence type="ECO:0000256" key="8">
    <source>
        <dbReference type="RuleBase" id="RU004320"/>
    </source>
</evidence>
<evidence type="ECO:0000256" key="2">
    <source>
        <dbReference type="ARBA" id="ARBA00022555"/>
    </source>
</evidence>
<dbReference type="EMBL" id="CP043316">
    <property type="protein sequence ID" value="QEK38348.1"/>
    <property type="molecule type" value="Genomic_DNA"/>
</dbReference>
<dbReference type="PANTHER" id="PTHR17224">
    <property type="entry name" value="PEPTIDYL-TRNA HYDROLASE"/>
    <property type="match status" value="1"/>
</dbReference>
<keyword evidence="3 7" id="KW-0378">Hydrolase</keyword>
<evidence type="ECO:0000313" key="9">
    <source>
        <dbReference type="EMBL" id="QEK38348.1"/>
    </source>
</evidence>
<dbReference type="Gene3D" id="3.40.50.1470">
    <property type="entry name" value="Peptidyl-tRNA hydrolase"/>
    <property type="match status" value="1"/>
</dbReference>
<proteinExistence type="inferred from homology"/>
<dbReference type="NCBIfam" id="TIGR00447">
    <property type="entry name" value="pth"/>
    <property type="match status" value="1"/>
</dbReference>
<evidence type="ECO:0000256" key="4">
    <source>
        <dbReference type="ARBA" id="ARBA00022884"/>
    </source>
</evidence>
<dbReference type="KEGG" id="cpri:FZC34_00190"/>
<dbReference type="SUPFAM" id="SSF53178">
    <property type="entry name" value="Peptidyl-tRNA hydrolase-like"/>
    <property type="match status" value="1"/>
</dbReference>
<reference evidence="9 10" key="1">
    <citation type="submission" date="2019-08" db="EMBL/GenBank/DDBJ databases">
        <title>Highly reduced genomes of protist endosymbionts show evolutionary convergence.</title>
        <authorList>
            <person name="George E."/>
            <person name="Husnik F."/>
            <person name="Tashyreva D."/>
            <person name="Prokopchuk G."/>
            <person name="Horak A."/>
            <person name="Kwong W.K."/>
            <person name="Lukes J."/>
            <person name="Keeling P.J."/>
        </authorList>
    </citation>
    <scope>NUCLEOTIDE SEQUENCE [LARGE SCALE GENOMIC DNA]</scope>
    <source>
        <strain evidence="9">1604LC</strain>
    </source>
</reference>
<dbReference type="Pfam" id="PF01195">
    <property type="entry name" value="Pept_tRNA_hydro"/>
    <property type="match status" value="1"/>
</dbReference>
<dbReference type="GO" id="GO:0000049">
    <property type="term" value="F:tRNA binding"/>
    <property type="evidence" value="ECO:0007669"/>
    <property type="project" value="UniProtKB-KW"/>
</dbReference>
<dbReference type="RefSeq" id="WP_148971464.1">
    <property type="nucleotide sequence ID" value="NZ_CP043316.1"/>
</dbReference>
<dbReference type="InterPro" id="IPR018171">
    <property type="entry name" value="Pept_tRNA_hydro_CS"/>
</dbReference>
<keyword evidence="4" id="KW-0694">RNA-binding</keyword>
<sequence>MIKSHINIKDYKLIVGLGNIGTQYDHTRHNLGFIFLDILKKQFLLSEFAANKKSNFIISKNQNFNMIKPITYMNSSGLAVLSYLSKNRCKPSEILVIHDDLNLANHTIKFKEGGGTGGHNGLKSISAAIGQDYHRVRLGISHPGENVAHYVLEKTDLSAWNDLIVTWINENQCQS</sequence>
<keyword evidence="2" id="KW-0820">tRNA-binding</keyword>
<dbReference type="EC" id="3.1.1.29" evidence="1 7"/>
<dbReference type="AlphaFoldDB" id="A0A5C0UE86"/>
<dbReference type="PROSITE" id="PS01195">
    <property type="entry name" value="PEPT_TRNA_HYDROL_1"/>
    <property type="match status" value="1"/>
</dbReference>
<dbReference type="GO" id="GO:0004045">
    <property type="term" value="F:peptidyl-tRNA hydrolase activity"/>
    <property type="evidence" value="ECO:0007669"/>
    <property type="project" value="UniProtKB-EC"/>
</dbReference>
<dbReference type="InterPro" id="IPR001328">
    <property type="entry name" value="Pept_tRNA_hydro"/>
</dbReference>
<dbReference type="Proteomes" id="UP000325004">
    <property type="component" value="Chromosome"/>
</dbReference>
<organism evidence="9 10">
    <name type="scientific">Candidatus Cytomitobacter primus</name>
    <dbReference type="NCBI Taxonomy" id="2066024"/>
    <lineage>
        <taxon>Bacteria</taxon>
        <taxon>Pseudomonadati</taxon>
        <taxon>Pseudomonadota</taxon>
        <taxon>Alphaproteobacteria</taxon>
        <taxon>Holosporales</taxon>
        <taxon>Holosporaceae</taxon>
        <taxon>Candidatus Cytomitobacter</taxon>
    </lineage>
</organism>
<keyword evidence="10" id="KW-1185">Reference proteome</keyword>
<dbReference type="PROSITE" id="PS01196">
    <property type="entry name" value="PEPT_TRNA_HYDROL_2"/>
    <property type="match status" value="1"/>
</dbReference>
<protein>
    <recommendedName>
        <fullName evidence="6 7">Peptidyl-tRNA hydrolase</fullName>
        <ecNumber evidence="1 7">3.1.1.29</ecNumber>
    </recommendedName>
</protein>
<evidence type="ECO:0000256" key="1">
    <source>
        <dbReference type="ARBA" id="ARBA00013260"/>
    </source>
</evidence>